<proteinExistence type="predicted"/>
<feature type="transmembrane region" description="Helical" evidence="6">
    <location>
        <begin position="316"/>
        <end position="336"/>
    </location>
</feature>
<reference evidence="7" key="2">
    <citation type="submission" date="2025-09" db="UniProtKB">
        <authorList>
            <consortium name="Ensembl"/>
        </authorList>
    </citation>
    <scope>IDENTIFICATION</scope>
</reference>
<dbReference type="Proteomes" id="UP000233220">
    <property type="component" value="Unplaced"/>
</dbReference>
<evidence type="ECO:0000256" key="3">
    <source>
        <dbReference type="ARBA" id="ARBA00022989"/>
    </source>
</evidence>
<dbReference type="PANTHER" id="PTHR21706">
    <property type="entry name" value="TRANSMEMBRANE PROTEIN 65"/>
    <property type="match status" value="1"/>
</dbReference>
<dbReference type="AlphaFoldDB" id="A0A2K6TZR2"/>
<evidence type="ECO:0008006" key="9">
    <source>
        <dbReference type="Google" id="ProtNLM"/>
    </source>
</evidence>
<dbReference type="PANTHER" id="PTHR21706:SF15">
    <property type="entry name" value="TRANSMEMBRANE PROTEIN 65"/>
    <property type="match status" value="1"/>
</dbReference>
<dbReference type="GO" id="GO:0005739">
    <property type="term" value="C:mitochondrion"/>
    <property type="evidence" value="ECO:0007669"/>
    <property type="project" value="TreeGrafter"/>
</dbReference>
<organism evidence="7 8">
    <name type="scientific">Saimiri boliviensis boliviensis</name>
    <name type="common">Bolivian squirrel monkey</name>
    <dbReference type="NCBI Taxonomy" id="39432"/>
    <lineage>
        <taxon>Eukaryota</taxon>
        <taxon>Metazoa</taxon>
        <taxon>Chordata</taxon>
        <taxon>Craniata</taxon>
        <taxon>Vertebrata</taxon>
        <taxon>Euteleostomi</taxon>
        <taxon>Mammalia</taxon>
        <taxon>Eutheria</taxon>
        <taxon>Euarchontoglires</taxon>
        <taxon>Primates</taxon>
        <taxon>Haplorrhini</taxon>
        <taxon>Platyrrhini</taxon>
        <taxon>Cebidae</taxon>
        <taxon>Saimiriinae</taxon>
        <taxon>Saimiri</taxon>
    </lineage>
</organism>
<dbReference type="InterPro" id="IPR019537">
    <property type="entry name" value="TMEM65"/>
</dbReference>
<name>A0A2K6TZR2_SAIBB</name>
<evidence type="ECO:0000256" key="2">
    <source>
        <dbReference type="ARBA" id="ARBA00022692"/>
    </source>
</evidence>
<protein>
    <recommendedName>
        <fullName evidence="9">Transmembrane protein 65</fullName>
    </recommendedName>
</protein>
<evidence type="ECO:0000256" key="1">
    <source>
        <dbReference type="ARBA" id="ARBA00004141"/>
    </source>
</evidence>
<dbReference type="Ensembl" id="ENSSBOT00000042019.1">
    <property type="protein sequence ID" value="ENSSBOP00000025153.1"/>
    <property type="gene ID" value="ENSSBOG00000029037.1"/>
</dbReference>
<feature type="transmembrane region" description="Helical" evidence="6">
    <location>
        <begin position="223"/>
        <end position="240"/>
    </location>
</feature>
<evidence type="ECO:0000256" key="4">
    <source>
        <dbReference type="ARBA" id="ARBA00023136"/>
    </source>
</evidence>
<dbReference type="STRING" id="39432.ENSSBOP00000025153"/>
<feature type="transmembrane region" description="Helical" evidence="6">
    <location>
        <begin position="252"/>
        <end position="271"/>
    </location>
</feature>
<reference evidence="7" key="1">
    <citation type="submission" date="2025-08" db="UniProtKB">
        <authorList>
            <consortium name="Ensembl"/>
        </authorList>
    </citation>
    <scope>IDENTIFICATION</scope>
</reference>
<keyword evidence="8" id="KW-1185">Reference proteome</keyword>
<comment type="subcellular location">
    <subcellularLocation>
        <location evidence="1">Membrane</location>
        <topology evidence="1">Multi-pass membrane protein</topology>
    </subcellularLocation>
</comment>
<dbReference type="KEGG" id="sbq:101038364"/>
<keyword evidence="4 6" id="KW-0472">Membrane</keyword>
<dbReference type="Pfam" id="PF10507">
    <property type="entry name" value="TMEM65"/>
    <property type="match status" value="1"/>
</dbReference>
<feature type="region of interest" description="Disordered" evidence="5">
    <location>
        <begin position="100"/>
        <end position="122"/>
    </location>
</feature>
<dbReference type="GO" id="GO:0016020">
    <property type="term" value="C:membrane"/>
    <property type="evidence" value="ECO:0007669"/>
    <property type="project" value="UniProtKB-SubCell"/>
</dbReference>
<accession>A0A2K6TZR2</accession>
<dbReference type="GO" id="GO:1903779">
    <property type="term" value="P:regulation of cardiac conduction"/>
    <property type="evidence" value="ECO:0007669"/>
    <property type="project" value="TreeGrafter"/>
</dbReference>
<dbReference type="GeneTree" id="ENSGT00390000017802"/>
<evidence type="ECO:0000256" key="5">
    <source>
        <dbReference type="SAM" id="MobiDB-lite"/>
    </source>
</evidence>
<evidence type="ECO:0000313" key="7">
    <source>
        <dbReference type="Ensembl" id="ENSSBOP00000025153.1"/>
    </source>
</evidence>
<sequence length="349" mass="36854">MSRAQSQILLGQRWNWLRFLFGAPTAGASEPAYSAEAAVGADLAKGAIAALRFGAERRDPAGAGAVAQLSAWPESGRALRQLSERAPEWRWAPHRVTHPTSFHLHAPGGEGTRVRAPPPGGSAAREHADCACAARLPLRLLPLRPAPFPRVLPLGVAAAAAVRERGCFEGSGTLQSGDAGRLQACRYPKPEIAIVKRAKEVSSAEIPDSFEKLEAPPPTPGQLRYVFIHNAIPFIGFGFLDNAIMIVAGTHIEMSIGIILGISTMAAAALGNLVSDLAGLGLAGYVEALASRLGLSIPDLTPKQVDMWQTRLSTHLGKAVGVTIGCILGMFPLIFFGGGEEDEKLETKS</sequence>
<evidence type="ECO:0000256" key="6">
    <source>
        <dbReference type="SAM" id="Phobius"/>
    </source>
</evidence>
<keyword evidence="3 6" id="KW-1133">Transmembrane helix</keyword>
<dbReference type="GO" id="GO:0003231">
    <property type="term" value="P:cardiac ventricle development"/>
    <property type="evidence" value="ECO:0007669"/>
    <property type="project" value="TreeGrafter"/>
</dbReference>
<keyword evidence="2 6" id="KW-0812">Transmembrane</keyword>
<evidence type="ECO:0000313" key="8">
    <source>
        <dbReference type="Proteomes" id="UP000233220"/>
    </source>
</evidence>